<protein>
    <submittedName>
        <fullName evidence="2">Putative toxin-antitoxin system toxin component, PIN family</fullName>
    </submittedName>
</protein>
<dbReference type="Gene3D" id="3.40.50.1010">
    <property type="entry name" value="5'-nuclease"/>
    <property type="match status" value="1"/>
</dbReference>
<organism evidence="2 3">
    <name type="scientific">Methylobacterium pseudosasicola</name>
    <dbReference type="NCBI Taxonomy" id="582667"/>
    <lineage>
        <taxon>Bacteria</taxon>
        <taxon>Pseudomonadati</taxon>
        <taxon>Pseudomonadota</taxon>
        <taxon>Alphaproteobacteria</taxon>
        <taxon>Hyphomicrobiales</taxon>
        <taxon>Methylobacteriaceae</taxon>
        <taxon>Methylobacterium</taxon>
    </lineage>
</organism>
<accession>A0A1I4I0Y3</accession>
<dbReference type="NCBIfam" id="TIGR00305">
    <property type="entry name" value="putative toxin-antitoxin system toxin component, PIN family"/>
    <property type="match status" value="1"/>
</dbReference>
<dbReference type="SUPFAM" id="SSF88723">
    <property type="entry name" value="PIN domain-like"/>
    <property type="match status" value="1"/>
</dbReference>
<evidence type="ECO:0000313" key="3">
    <source>
        <dbReference type="Proteomes" id="UP000199048"/>
    </source>
</evidence>
<dbReference type="Pfam" id="PF13470">
    <property type="entry name" value="PIN_3"/>
    <property type="match status" value="1"/>
</dbReference>
<dbReference type="EMBL" id="FOTK01000005">
    <property type="protein sequence ID" value="SFL48088.1"/>
    <property type="molecule type" value="Genomic_DNA"/>
</dbReference>
<proteinExistence type="predicted"/>
<evidence type="ECO:0000259" key="1">
    <source>
        <dbReference type="Pfam" id="PF13470"/>
    </source>
</evidence>
<dbReference type="OrthoDB" id="5243920at2"/>
<feature type="domain" description="PIN" evidence="1">
    <location>
        <begin position="2"/>
        <end position="115"/>
    </location>
</feature>
<dbReference type="STRING" id="582667.SAMN05192568_1005188"/>
<dbReference type="AlphaFoldDB" id="A0A1I4I0Y3"/>
<dbReference type="PANTHER" id="PTHR34610">
    <property type="entry name" value="SSL7007 PROTEIN"/>
    <property type="match status" value="1"/>
</dbReference>
<dbReference type="InterPro" id="IPR002716">
    <property type="entry name" value="PIN_dom"/>
</dbReference>
<sequence length="138" mass="14852">MRLVLDTNILVAALRSPSGGSAALLRRIRAGEIRMLLSVPLFLEYEAVALRPEHLQAAGISAADVVNVLDVLALFAEPVAIHYLWRPRLRDPADEMVLELAVNGRADAIVTFNTADFGAVPGVFGIEVVGPGDILRRS</sequence>
<evidence type="ECO:0000313" key="2">
    <source>
        <dbReference type="EMBL" id="SFL48088.1"/>
    </source>
</evidence>
<dbReference type="Proteomes" id="UP000199048">
    <property type="component" value="Unassembled WGS sequence"/>
</dbReference>
<keyword evidence="3" id="KW-1185">Reference proteome</keyword>
<reference evidence="3" key="1">
    <citation type="submission" date="2016-10" db="EMBL/GenBank/DDBJ databases">
        <authorList>
            <person name="Varghese N."/>
            <person name="Submissions S."/>
        </authorList>
    </citation>
    <scope>NUCLEOTIDE SEQUENCE [LARGE SCALE GENOMIC DNA]</scope>
    <source>
        <strain evidence="3">BL36</strain>
    </source>
</reference>
<dbReference type="PANTHER" id="PTHR34610:SF3">
    <property type="entry name" value="SSL7007 PROTEIN"/>
    <property type="match status" value="1"/>
</dbReference>
<dbReference type="InterPro" id="IPR002850">
    <property type="entry name" value="PIN_toxin-like"/>
</dbReference>
<gene>
    <name evidence="2" type="ORF">SAMN05192568_1005188</name>
</gene>
<dbReference type="InterPro" id="IPR029060">
    <property type="entry name" value="PIN-like_dom_sf"/>
</dbReference>
<dbReference type="RefSeq" id="WP_092038613.1">
    <property type="nucleotide sequence ID" value="NZ_FOTK01000005.1"/>
</dbReference>
<name>A0A1I4I0Y3_9HYPH</name>